<dbReference type="Gene3D" id="3.30.565.10">
    <property type="entry name" value="Histidine kinase-like ATPase, C-terminal domain"/>
    <property type="match status" value="1"/>
</dbReference>
<keyword evidence="6" id="KW-0418">Kinase</keyword>
<dbReference type="InterPro" id="IPR003661">
    <property type="entry name" value="HisK_dim/P_dom"/>
</dbReference>
<evidence type="ECO:0000313" key="10">
    <source>
        <dbReference type="Proteomes" id="UP000298653"/>
    </source>
</evidence>
<dbReference type="Pfam" id="PF02518">
    <property type="entry name" value="HATPase_c"/>
    <property type="match status" value="1"/>
</dbReference>
<dbReference type="PROSITE" id="PS50109">
    <property type="entry name" value="HIS_KIN"/>
    <property type="match status" value="1"/>
</dbReference>
<dbReference type="AlphaFoldDB" id="A0A4P8IIW0"/>
<dbReference type="GO" id="GO:0005886">
    <property type="term" value="C:plasma membrane"/>
    <property type="evidence" value="ECO:0007669"/>
    <property type="project" value="TreeGrafter"/>
</dbReference>
<keyword evidence="5 9" id="KW-0808">Transferase</keyword>
<dbReference type="EC" id="2.7.13.3" evidence="3"/>
<dbReference type="InterPro" id="IPR036097">
    <property type="entry name" value="HisK_dim/P_sf"/>
</dbReference>
<dbReference type="InterPro" id="IPR004358">
    <property type="entry name" value="Sig_transdc_His_kin-like_C"/>
</dbReference>
<dbReference type="InterPro" id="IPR036890">
    <property type="entry name" value="HATPase_C_sf"/>
</dbReference>
<organism evidence="9 10">
    <name type="scientific">Anaerostipes rhamnosivorans</name>
    <dbReference type="NCBI Taxonomy" id="1229621"/>
    <lineage>
        <taxon>Bacteria</taxon>
        <taxon>Bacillati</taxon>
        <taxon>Bacillota</taxon>
        <taxon>Clostridia</taxon>
        <taxon>Lachnospirales</taxon>
        <taxon>Lachnospiraceae</taxon>
        <taxon>Anaerostipes</taxon>
    </lineage>
</organism>
<comment type="subcellular location">
    <subcellularLocation>
        <location evidence="2">Membrane</location>
    </subcellularLocation>
</comment>
<protein>
    <recommendedName>
        <fullName evidence="3">histidine kinase</fullName>
        <ecNumber evidence="3">2.7.13.3</ecNumber>
    </recommendedName>
</protein>
<evidence type="ECO:0000259" key="8">
    <source>
        <dbReference type="PROSITE" id="PS50109"/>
    </source>
</evidence>
<evidence type="ECO:0000313" key="9">
    <source>
        <dbReference type="EMBL" id="QCP35119.1"/>
    </source>
</evidence>
<evidence type="ECO:0000256" key="1">
    <source>
        <dbReference type="ARBA" id="ARBA00000085"/>
    </source>
</evidence>
<dbReference type="InterPro" id="IPR003594">
    <property type="entry name" value="HATPase_dom"/>
</dbReference>
<evidence type="ECO:0000256" key="5">
    <source>
        <dbReference type="ARBA" id="ARBA00022679"/>
    </source>
</evidence>
<keyword evidence="7" id="KW-0902">Two-component regulatory system</keyword>
<dbReference type="PRINTS" id="PR00344">
    <property type="entry name" value="BCTRLSENSOR"/>
</dbReference>
<keyword evidence="10" id="KW-1185">Reference proteome</keyword>
<dbReference type="GO" id="GO:0000155">
    <property type="term" value="F:phosphorelay sensor kinase activity"/>
    <property type="evidence" value="ECO:0007669"/>
    <property type="project" value="InterPro"/>
</dbReference>
<dbReference type="InterPro" id="IPR050351">
    <property type="entry name" value="BphY/WalK/GraS-like"/>
</dbReference>
<dbReference type="RefSeq" id="WP_330554740.1">
    <property type="nucleotide sequence ID" value="NZ_CP040058.1"/>
</dbReference>
<dbReference type="Gene3D" id="1.10.287.130">
    <property type="match status" value="1"/>
</dbReference>
<evidence type="ECO:0000256" key="3">
    <source>
        <dbReference type="ARBA" id="ARBA00012438"/>
    </source>
</evidence>
<dbReference type="KEGG" id="arf:AR1Y2_1665"/>
<dbReference type="SUPFAM" id="SSF55874">
    <property type="entry name" value="ATPase domain of HSP90 chaperone/DNA topoisomerase II/histidine kinase"/>
    <property type="match status" value="1"/>
</dbReference>
<proteinExistence type="predicted"/>
<dbReference type="PANTHER" id="PTHR45453:SF1">
    <property type="entry name" value="PHOSPHATE REGULON SENSOR PROTEIN PHOR"/>
    <property type="match status" value="1"/>
</dbReference>
<dbReference type="EMBL" id="CP040058">
    <property type="protein sequence ID" value="QCP35119.1"/>
    <property type="molecule type" value="Genomic_DNA"/>
</dbReference>
<sequence>MDEMTVLAAALVLICIYLGFSRRRMKKEIYGFTSRLERCLDAIALGKEMEETLEEGDTLWGKVYERLKRLDQIWHKKNAENLKEKKKIKELISDISHQTKTPIANIKLYVELLQEEGNQQEAARFLKKISAQTEKLDFLLKSMVKMSRLETGVIEIHCKRQPLLKTLGRAVSSIVPKAEQKQIRLSMDCDSRITVLHDSKWTEEALFNILDNAVKYTGRGGSIQISVTVQEIFTKISIKDTGKGIVLERQAEIFTRFYREPEVSDQEGIGVGLFLARNIMTLQNGYIEVRSEPGAGADFRLYLPNR</sequence>
<keyword evidence="4" id="KW-0597">Phosphoprotein</keyword>
<name>A0A4P8IIW0_9FIRM</name>
<dbReference type="SMART" id="SM00387">
    <property type="entry name" value="HATPase_c"/>
    <property type="match status" value="1"/>
</dbReference>
<dbReference type="CDD" id="cd00082">
    <property type="entry name" value="HisKA"/>
    <property type="match status" value="1"/>
</dbReference>
<dbReference type="Proteomes" id="UP000298653">
    <property type="component" value="Chromosome"/>
</dbReference>
<dbReference type="GO" id="GO:0016036">
    <property type="term" value="P:cellular response to phosphate starvation"/>
    <property type="evidence" value="ECO:0007669"/>
    <property type="project" value="TreeGrafter"/>
</dbReference>
<dbReference type="GO" id="GO:0004721">
    <property type="term" value="F:phosphoprotein phosphatase activity"/>
    <property type="evidence" value="ECO:0007669"/>
    <property type="project" value="TreeGrafter"/>
</dbReference>
<gene>
    <name evidence="9" type="ORF">AR1Y2_1665</name>
</gene>
<dbReference type="SMART" id="SM00388">
    <property type="entry name" value="HisKA"/>
    <property type="match status" value="1"/>
</dbReference>
<accession>A0A4P8IIW0</accession>
<reference evidence="9 10" key="1">
    <citation type="submission" date="2019-05" db="EMBL/GenBank/DDBJ databases">
        <title>Complete genome sequencing of Anaerostipes rhamnosivorans.</title>
        <authorList>
            <person name="Bui T.P.N."/>
            <person name="de Vos W.M."/>
        </authorList>
    </citation>
    <scope>NUCLEOTIDE SEQUENCE [LARGE SCALE GENOMIC DNA]</scope>
    <source>
        <strain evidence="9 10">1y2</strain>
    </source>
</reference>
<evidence type="ECO:0000256" key="4">
    <source>
        <dbReference type="ARBA" id="ARBA00022553"/>
    </source>
</evidence>
<dbReference type="InterPro" id="IPR005467">
    <property type="entry name" value="His_kinase_dom"/>
</dbReference>
<comment type="catalytic activity">
    <reaction evidence="1">
        <text>ATP + protein L-histidine = ADP + protein N-phospho-L-histidine.</text>
        <dbReference type="EC" id="2.7.13.3"/>
    </reaction>
</comment>
<dbReference type="PANTHER" id="PTHR45453">
    <property type="entry name" value="PHOSPHATE REGULON SENSOR PROTEIN PHOR"/>
    <property type="match status" value="1"/>
</dbReference>
<dbReference type="Pfam" id="PF00512">
    <property type="entry name" value="HisKA"/>
    <property type="match status" value="1"/>
</dbReference>
<evidence type="ECO:0000256" key="6">
    <source>
        <dbReference type="ARBA" id="ARBA00022777"/>
    </source>
</evidence>
<evidence type="ECO:0000256" key="2">
    <source>
        <dbReference type="ARBA" id="ARBA00004370"/>
    </source>
</evidence>
<feature type="domain" description="Histidine kinase" evidence="8">
    <location>
        <begin position="94"/>
        <end position="306"/>
    </location>
</feature>
<dbReference type="SUPFAM" id="SSF47384">
    <property type="entry name" value="Homodimeric domain of signal transducing histidine kinase"/>
    <property type="match status" value="1"/>
</dbReference>
<evidence type="ECO:0000256" key="7">
    <source>
        <dbReference type="ARBA" id="ARBA00023012"/>
    </source>
</evidence>